<name>A0A0E9RQC6_ANGAN</name>
<accession>A0A0E9RQC6</accession>
<dbReference type="EMBL" id="GBXM01077962">
    <property type="protein sequence ID" value="JAH30615.1"/>
    <property type="molecule type" value="Transcribed_RNA"/>
</dbReference>
<reference evidence="1" key="1">
    <citation type="submission" date="2014-11" db="EMBL/GenBank/DDBJ databases">
        <authorList>
            <person name="Amaro Gonzalez C."/>
        </authorList>
    </citation>
    <scope>NUCLEOTIDE SEQUENCE</scope>
</reference>
<sequence>MTKMIGRFREPVSHCSGTHVIT</sequence>
<protein>
    <submittedName>
        <fullName evidence="1">Uncharacterized protein</fullName>
    </submittedName>
</protein>
<reference evidence="1" key="2">
    <citation type="journal article" date="2015" name="Fish Shellfish Immunol.">
        <title>Early steps in the European eel (Anguilla anguilla)-Vibrio vulnificus interaction in the gills: Role of the RtxA13 toxin.</title>
        <authorList>
            <person name="Callol A."/>
            <person name="Pajuelo D."/>
            <person name="Ebbesson L."/>
            <person name="Teles M."/>
            <person name="MacKenzie S."/>
            <person name="Amaro C."/>
        </authorList>
    </citation>
    <scope>NUCLEOTIDE SEQUENCE</scope>
</reference>
<evidence type="ECO:0000313" key="1">
    <source>
        <dbReference type="EMBL" id="JAH30615.1"/>
    </source>
</evidence>
<dbReference type="AlphaFoldDB" id="A0A0E9RQC6"/>
<organism evidence="1">
    <name type="scientific">Anguilla anguilla</name>
    <name type="common">European freshwater eel</name>
    <name type="synonym">Muraena anguilla</name>
    <dbReference type="NCBI Taxonomy" id="7936"/>
    <lineage>
        <taxon>Eukaryota</taxon>
        <taxon>Metazoa</taxon>
        <taxon>Chordata</taxon>
        <taxon>Craniata</taxon>
        <taxon>Vertebrata</taxon>
        <taxon>Euteleostomi</taxon>
        <taxon>Actinopterygii</taxon>
        <taxon>Neopterygii</taxon>
        <taxon>Teleostei</taxon>
        <taxon>Anguilliformes</taxon>
        <taxon>Anguillidae</taxon>
        <taxon>Anguilla</taxon>
    </lineage>
</organism>
<proteinExistence type="predicted"/>